<evidence type="ECO:0000256" key="4">
    <source>
        <dbReference type="ARBA" id="ARBA00023136"/>
    </source>
</evidence>
<dbReference type="Proteomes" id="UP001165740">
    <property type="component" value="Chromosome 14"/>
</dbReference>
<dbReference type="InterPro" id="IPR020846">
    <property type="entry name" value="MFS_dom"/>
</dbReference>
<evidence type="ECO:0000256" key="1">
    <source>
        <dbReference type="ARBA" id="ARBA00004141"/>
    </source>
</evidence>
<dbReference type="RefSeq" id="XP_055866649.1">
    <property type="nucleotide sequence ID" value="XM_056010674.1"/>
</dbReference>
<dbReference type="PANTHER" id="PTHR24064">
    <property type="entry name" value="SOLUTE CARRIER FAMILY 22 MEMBER"/>
    <property type="match status" value="1"/>
</dbReference>
<dbReference type="GO" id="GO:0022857">
    <property type="term" value="F:transmembrane transporter activity"/>
    <property type="evidence" value="ECO:0007669"/>
    <property type="project" value="InterPro"/>
</dbReference>
<evidence type="ECO:0000313" key="8">
    <source>
        <dbReference type="RefSeq" id="XP_055866649.1"/>
    </source>
</evidence>
<evidence type="ECO:0000256" key="3">
    <source>
        <dbReference type="ARBA" id="ARBA00022989"/>
    </source>
</evidence>
<evidence type="ECO:0000313" key="7">
    <source>
        <dbReference type="Proteomes" id="UP001165740"/>
    </source>
</evidence>
<feature type="transmembrane region" description="Helical" evidence="5">
    <location>
        <begin position="365"/>
        <end position="386"/>
    </location>
</feature>
<reference evidence="8" key="1">
    <citation type="submission" date="2025-08" db="UniProtKB">
        <authorList>
            <consortium name="RefSeq"/>
        </authorList>
    </citation>
    <scope>IDENTIFICATION</scope>
</reference>
<dbReference type="SUPFAM" id="SSF103473">
    <property type="entry name" value="MFS general substrate transporter"/>
    <property type="match status" value="1"/>
</dbReference>
<feature type="transmembrane region" description="Helical" evidence="5">
    <location>
        <begin position="398"/>
        <end position="418"/>
    </location>
</feature>
<keyword evidence="2 5" id="KW-0812">Transmembrane</keyword>
<dbReference type="InterPro" id="IPR036259">
    <property type="entry name" value="MFS_trans_sf"/>
</dbReference>
<sequence length="574" mass="64779">MLSVPSHLFHPPVYYHLRIMDGNFDDLFQALKSNGLYQKTRCAILLLYPISMIFQESSVVFIGKMPDHHCRTPESLNVTIHNTSRNVLSDESNAIFNITLEQCNIRVSNGSDVIFTTHCLDGYVYSEPETHSFVSEWDLVCEKEMMSDHLQLVFMSGELVGSLFLSRFSDTHGRKKTLVWSSLVMLIFSTTSSFVHNFVLFLILKFVTGVFFANAGLSTYTLLIEMMPTDQRALPETIKSLLILLGGLMLCVIAMVVQHWHFIQLTISLYSSYVVLLYWLIDESLIWLCSVKKSKEAEALVRKIARINKVDPEKALGLLQLKLWPNPKKCDELDTTDTKSLLHNQCEEKKESRVEMKLFLTNSRLLKLTVTAMYLWFAVALSTQGLVMTSTYLTDDFYLGYTLGTLMELPGTILFWCLINRIGRKRCLSIFPLMAAFLLICTSLLNAPFAGTSPGRDWLLIALPLIGRIAMSVTYQSSILYANELFPTCVRNTGCGMAYVAGSIGVLLSPYSRTLVRHVAWAPNVMFGALCISLPLAIRSLPETLGRELPQTLEDLEKKPQPLITVSTENLLIK</sequence>
<feature type="transmembrane region" description="Helical" evidence="5">
    <location>
        <begin position="267"/>
        <end position="288"/>
    </location>
</feature>
<accession>A0A9W2YVF6</accession>
<evidence type="ECO:0000259" key="6">
    <source>
        <dbReference type="PROSITE" id="PS50850"/>
    </source>
</evidence>
<protein>
    <submittedName>
        <fullName evidence="8">Organic cation transporter protein-like</fullName>
    </submittedName>
</protein>
<feature type="transmembrane region" description="Helical" evidence="5">
    <location>
        <begin position="241"/>
        <end position="261"/>
    </location>
</feature>
<name>A0A9W2YVF6_BIOGL</name>
<dbReference type="PROSITE" id="PS50850">
    <property type="entry name" value="MFS"/>
    <property type="match status" value="1"/>
</dbReference>
<dbReference type="OMA" id="CLINRIG"/>
<feature type="transmembrane region" description="Helical" evidence="5">
    <location>
        <begin position="461"/>
        <end position="482"/>
    </location>
</feature>
<dbReference type="GO" id="GO:0016020">
    <property type="term" value="C:membrane"/>
    <property type="evidence" value="ECO:0007669"/>
    <property type="project" value="UniProtKB-SubCell"/>
</dbReference>
<comment type="subcellular location">
    <subcellularLocation>
        <location evidence="1">Membrane</location>
        <topology evidence="1">Multi-pass membrane protein</topology>
    </subcellularLocation>
</comment>
<dbReference type="AlphaFoldDB" id="A0A9W2YVF6"/>
<feature type="transmembrane region" description="Helical" evidence="5">
    <location>
        <begin position="430"/>
        <end position="449"/>
    </location>
</feature>
<keyword evidence="4 5" id="KW-0472">Membrane</keyword>
<dbReference type="Gene3D" id="1.20.1250.20">
    <property type="entry name" value="MFS general substrate transporter like domains"/>
    <property type="match status" value="1"/>
</dbReference>
<dbReference type="GeneID" id="106066054"/>
<keyword evidence="3 5" id="KW-1133">Transmembrane helix</keyword>
<evidence type="ECO:0000256" key="2">
    <source>
        <dbReference type="ARBA" id="ARBA00022692"/>
    </source>
</evidence>
<dbReference type="InterPro" id="IPR011701">
    <property type="entry name" value="MFS"/>
</dbReference>
<proteinExistence type="predicted"/>
<organism evidence="7 8">
    <name type="scientific">Biomphalaria glabrata</name>
    <name type="common">Bloodfluke planorb</name>
    <name type="synonym">Freshwater snail</name>
    <dbReference type="NCBI Taxonomy" id="6526"/>
    <lineage>
        <taxon>Eukaryota</taxon>
        <taxon>Metazoa</taxon>
        <taxon>Spiralia</taxon>
        <taxon>Lophotrochozoa</taxon>
        <taxon>Mollusca</taxon>
        <taxon>Gastropoda</taxon>
        <taxon>Heterobranchia</taxon>
        <taxon>Euthyneura</taxon>
        <taxon>Panpulmonata</taxon>
        <taxon>Hygrophila</taxon>
        <taxon>Lymnaeoidea</taxon>
        <taxon>Planorbidae</taxon>
        <taxon>Biomphalaria</taxon>
    </lineage>
</organism>
<evidence type="ECO:0000256" key="5">
    <source>
        <dbReference type="SAM" id="Phobius"/>
    </source>
</evidence>
<feature type="transmembrane region" description="Helical" evidence="5">
    <location>
        <begin position="201"/>
        <end position="220"/>
    </location>
</feature>
<gene>
    <name evidence="8" type="primary">LOC106066054</name>
</gene>
<keyword evidence="7" id="KW-1185">Reference proteome</keyword>
<feature type="domain" description="Major facilitator superfamily (MFS) profile" evidence="6">
    <location>
        <begin position="107"/>
        <end position="546"/>
    </location>
</feature>
<dbReference type="Pfam" id="PF07690">
    <property type="entry name" value="MFS_1"/>
    <property type="match status" value="1"/>
</dbReference>
<dbReference type="OrthoDB" id="6100430at2759"/>